<dbReference type="InterPro" id="IPR054593">
    <property type="entry name" value="Beta-mannosidase-like_N2"/>
</dbReference>
<dbReference type="SUPFAM" id="SSF49303">
    <property type="entry name" value="beta-Galactosidase/glucuronidase domain"/>
    <property type="match status" value="1"/>
</dbReference>
<dbReference type="InterPro" id="IPR050347">
    <property type="entry name" value="Bact_Beta-galactosidase"/>
</dbReference>
<comment type="similarity">
    <text evidence="3">Belongs to the glycosyl hydrolase 2 family.</text>
</comment>
<evidence type="ECO:0000313" key="12">
    <source>
        <dbReference type="EMBL" id="KAA6301096.1"/>
    </source>
</evidence>
<accession>A0A5M8NW84</accession>
<dbReference type="InterPro" id="IPR006103">
    <property type="entry name" value="Glyco_hydro_2_cat"/>
</dbReference>
<evidence type="ECO:0000256" key="4">
    <source>
        <dbReference type="ARBA" id="ARBA00011245"/>
    </source>
</evidence>
<dbReference type="PRINTS" id="PR00132">
    <property type="entry name" value="GLHYDRLASE2"/>
</dbReference>
<dbReference type="EMBL" id="SNRX01000028">
    <property type="protein sequence ID" value="KAA6301096.1"/>
    <property type="molecule type" value="Genomic_DNA"/>
</dbReference>
<proteinExistence type="inferred from homology"/>
<evidence type="ECO:0000256" key="8">
    <source>
        <dbReference type="ARBA" id="ARBA00023295"/>
    </source>
</evidence>
<dbReference type="InterPro" id="IPR017853">
    <property type="entry name" value="GH"/>
</dbReference>
<dbReference type="AlphaFoldDB" id="A0A5M8NW84"/>
<dbReference type="PANTHER" id="PTHR46323:SF2">
    <property type="entry name" value="BETA-GALACTOSIDASE"/>
    <property type="match status" value="1"/>
</dbReference>
<evidence type="ECO:0000256" key="6">
    <source>
        <dbReference type="ARBA" id="ARBA00022801"/>
    </source>
</evidence>
<keyword evidence="6 12" id="KW-0378">Hydrolase</keyword>
<evidence type="ECO:0000256" key="2">
    <source>
        <dbReference type="ARBA" id="ARBA00001913"/>
    </source>
</evidence>
<organism evidence="12 13">
    <name type="scientific">Candidatus Ordinivivax streblomastigis</name>
    <dbReference type="NCBI Taxonomy" id="2540710"/>
    <lineage>
        <taxon>Bacteria</taxon>
        <taxon>Pseudomonadati</taxon>
        <taxon>Bacteroidota</taxon>
        <taxon>Bacteroidia</taxon>
        <taxon>Bacteroidales</taxon>
        <taxon>Candidatus Ordinivivax</taxon>
    </lineage>
</organism>
<evidence type="ECO:0000256" key="7">
    <source>
        <dbReference type="ARBA" id="ARBA00022837"/>
    </source>
</evidence>
<evidence type="ECO:0000259" key="11">
    <source>
        <dbReference type="Pfam" id="PF22666"/>
    </source>
</evidence>
<feature type="domain" description="Glycoside hydrolase family 2 immunoglobulin-like beta-sandwich" evidence="9">
    <location>
        <begin position="166"/>
        <end position="271"/>
    </location>
</feature>
<dbReference type="GO" id="GO:0009341">
    <property type="term" value="C:beta-galactosidase complex"/>
    <property type="evidence" value="ECO:0007669"/>
    <property type="project" value="TreeGrafter"/>
</dbReference>
<evidence type="ECO:0000313" key="13">
    <source>
        <dbReference type="Proteomes" id="UP000324575"/>
    </source>
</evidence>
<dbReference type="EC" id="3.2.1.23" evidence="5"/>
<dbReference type="InterPro" id="IPR006101">
    <property type="entry name" value="Glyco_hydro_2"/>
</dbReference>
<dbReference type="SUPFAM" id="SSF74650">
    <property type="entry name" value="Galactose mutarotase-like"/>
    <property type="match status" value="1"/>
</dbReference>
<dbReference type="InterPro" id="IPR008979">
    <property type="entry name" value="Galactose-bd-like_sf"/>
</dbReference>
<dbReference type="GO" id="GO:0005990">
    <property type="term" value="P:lactose catabolic process"/>
    <property type="evidence" value="ECO:0007669"/>
    <property type="project" value="TreeGrafter"/>
</dbReference>
<gene>
    <name evidence="12" type="ORF">EZS26_002744</name>
</gene>
<reference evidence="12 13" key="1">
    <citation type="submission" date="2019-03" db="EMBL/GenBank/DDBJ databases">
        <title>Single cell metagenomics reveals metabolic interactions within the superorganism composed of flagellate Streblomastix strix and complex community of Bacteroidetes bacteria on its surface.</title>
        <authorList>
            <person name="Treitli S.C."/>
            <person name="Kolisko M."/>
            <person name="Husnik F."/>
            <person name="Keeling P."/>
            <person name="Hampl V."/>
        </authorList>
    </citation>
    <scope>NUCLEOTIDE SEQUENCE [LARGE SCALE GENOMIC DNA]</scope>
    <source>
        <strain evidence="12">St1</strain>
    </source>
</reference>
<dbReference type="SUPFAM" id="SSF51445">
    <property type="entry name" value="(Trans)glycosidases"/>
    <property type="match status" value="1"/>
</dbReference>
<dbReference type="PANTHER" id="PTHR46323">
    <property type="entry name" value="BETA-GALACTOSIDASE"/>
    <property type="match status" value="1"/>
</dbReference>
<evidence type="ECO:0000256" key="3">
    <source>
        <dbReference type="ARBA" id="ARBA00007401"/>
    </source>
</evidence>
<dbReference type="InterPro" id="IPR014718">
    <property type="entry name" value="GH-type_carb-bd"/>
</dbReference>
<dbReference type="Gene3D" id="2.60.120.260">
    <property type="entry name" value="Galactose-binding domain-like"/>
    <property type="match status" value="1"/>
</dbReference>
<dbReference type="SUPFAM" id="SSF49785">
    <property type="entry name" value="Galactose-binding domain-like"/>
    <property type="match status" value="1"/>
</dbReference>
<comment type="catalytic activity">
    <reaction evidence="1">
        <text>Hydrolysis of terminal non-reducing beta-D-galactose residues in beta-D-galactosides.</text>
        <dbReference type="EC" id="3.2.1.23"/>
    </reaction>
</comment>
<protein>
    <recommendedName>
        <fullName evidence="5">beta-galactosidase</fullName>
        <ecNumber evidence="5">3.2.1.23</ecNumber>
    </recommendedName>
</protein>
<name>A0A5M8NW84_9BACT</name>
<dbReference type="InterPro" id="IPR006102">
    <property type="entry name" value="Ig-like_GH2"/>
</dbReference>
<dbReference type="GO" id="GO:0004565">
    <property type="term" value="F:beta-galactosidase activity"/>
    <property type="evidence" value="ECO:0007669"/>
    <property type="project" value="UniProtKB-EC"/>
</dbReference>
<dbReference type="Gene3D" id="2.70.98.10">
    <property type="match status" value="1"/>
</dbReference>
<dbReference type="InterPro" id="IPR036156">
    <property type="entry name" value="Beta-gal/glucu_dom_sf"/>
</dbReference>
<evidence type="ECO:0000259" key="9">
    <source>
        <dbReference type="Pfam" id="PF00703"/>
    </source>
</evidence>
<dbReference type="Pfam" id="PF02836">
    <property type="entry name" value="Glyco_hydro_2_C"/>
    <property type="match status" value="1"/>
</dbReference>
<dbReference type="Gene3D" id="2.60.40.10">
    <property type="entry name" value="Immunoglobulins"/>
    <property type="match status" value="1"/>
</dbReference>
<dbReference type="Proteomes" id="UP000324575">
    <property type="component" value="Unassembled WGS sequence"/>
</dbReference>
<dbReference type="Pfam" id="PF00703">
    <property type="entry name" value="Glyco_hydro_2"/>
    <property type="match status" value="1"/>
</dbReference>
<evidence type="ECO:0000259" key="10">
    <source>
        <dbReference type="Pfam" id="PF02836"/>
    </source>
</evidence>
<evidence type="ECO:0000256" key="5">
    <source>
        <dbReference type="ARBA" id="ARBA00012756"/>
    </source>
</evidence>
<sequence>MFLISHLFAQEKAYIIPSANANVKQTSLLLNGIWQFQFSPDSKWTQIQVPGEAAMQGYAIPHDKPFKYKKSFSVPSDYRGQTVILRFDGVYSYARLFVNGTFVREHHGGFTRWETNVTTLIKPGKKNEIELEVTDRLDEISYGSGYAHHPIGGILRDVTLFALPKIHVHDFHVETQLYSLYRDAVLKIAYSTEDHEDATITFELTDTKGKTVQLPQTTFLLTANGQEQSHEISIKNPLKWDAEHPHLYTLTSIIRQNGKEISRFSRFIGFRDIKIIKNQMFVNGKPVKLRGACRHDIHPVLGRTTTAEYDSLDAVLYKQAHMNFVRTSHYPPSEKFVEYCDRFGIYVECETAVCFVQTARQKNYRPDASQSDPNFSDRYLSQLREMVKTFRSHPAVLFWSLGNENVYGSNFRLCHDWLKTTDHTRPVSYSYPGTQKDESKIYDILSMHYPNIQGDLSQNGASVAGFQKPDIPVVFDEWAHVPCYVHSDVTLRNDPNIREFWGASLDMMWTNIFNVPGGLGGSIWGFVDETFMLPTPKAGETWWKEFAKTPNILQDGFQGNCIGYGEWGLVDTWRRHKPEFWATKKAYSPVRLLTTRITDFTEGERLLLPVHNRFDHTNLNELIVRYAYQGVEKEMKLTSIEPHQKGILIIPEEKWKDGEKLFIRFHNAANELVDAELVSLGVEKNPLPVRQTANAGLTVEETDEFVIVKGAGFEIPFDKKTGLIRRATSHGEVIIEQGPFLNTNIHIAADVKSLAGNWGKTEQFILSENDWKKTDFTYKKENRQVKISLSGMYNDVSVDFNICISSQGAIQTDYIVTGTPDGYVRETGIKFLLPETIDNLEWKRKGYWTYYPENALAGNEGSTSLYGSKQAAYGQQPVQSWTFDTRNYFYWADAGANCKKPLTQMAKGMKEHIYQYTISTKTKQASLSVLSADASVACRINKNEQEHLILYANNRWDYPELGWGNYCKALEANPCYGGVKIDLK</sequence>
<comment type="cofactor">
    <cofactor evidence="2">
        <name>Ca(2+)</name>
        <dbReference type="ChEBI" id="CHEBI:29108"/>
    </cofactor>
</comment>
<dbReference type="GO" id="GO:0030246">
    <property type="term" value="F:carbohydrate binding"/>
    <property type="evidence" value="ECO:0007669"/>
    <property type="project" value="InterPro"/>
</dbReference>
<dbReference type="InterPro" id="IPR011013">
    <property type="entry name" value="Gal_mutarotase_sf_dom"/>
</dbReference>
<comment type="caution">
    <text evidence="12">The sequence shown here is derived from an EMBL/GenBank/DDBJ whole genome shotgun (WGS) entry which is preliminary data.</text>
</comment>
<comment type="subunit">
    <text evidence="4">Monomer.</text>
</comment>
<evidence type="ECO:0000256" key="1">
    <source>
        <dbReference type="ARBA" id="ARBA00001412"/>
    </source>
</evidence>
<feature type="domain" description="Beta-mannosidase-like galactose-binding" evidence="11">
    <location>
        <begin position="62"/>
        <end position="138"/>
    </location>
</feature>
<keyword evidence="7" id="KW-0106">Calcium</keyword>
<dbReference type="Pfam" id="PF22666">
    <property type="entry name" value="Glyco_hydro_2_N2"/>
    <property type="match status" value="1"/>
</dbReference>
<feature type="domain" description="Glycoside hydrolase family 2 catalytic" evidence="10">
    <location>
        <begin position="273"/>
        <end position="457"/>
    </location>
</feature>
<dbReference type="Gene3D" id="3.20.20.80">
    <property type="entry name" value="Glycosidases"/>
    <property type="match status" value="1"/>
</dbReference>
<dbReference type="InterPro" id="IPR013783">
    <property type="entry name" value="Ig-like_fold"/>
</dbReference>
<keyword evidence="8 12" id="KW-0326">Glycosidase</keyword>